<dbReference type="InterPro" id="IPR001810">
    <property type="entry name" value="F-box_dom"/>
</dbReference>
<dbReference type="InterPro" id="IPR051304">
    <property type="entry name" value="SCF_F-box_domain"/>
</dbReference>
<organism evidence="2 3">
    <name type="scientific">Lithocarpus litseifolius</name>
    <dbReference type="NCBI Taxonomy" id="425828"/>
    <lineage>
        <taxon>Eukaryota</taxon>
        <taxon>Viridiplantae</taxon>
        <taxon>Streptophyta</taxon>
        <taxon>Embryophyta</taxon>
        <taxon>Tracheophyta</taxon>
        <taxon>Spermatophyta</taxon>
        <taxon>Magnoliopsida</taxon>
        <taxon>eudicotyledons</taxon>
        <taxon>Gunneridae</taxon>
        <taxon>Pentapetalae</taxon>
        <taxon>rosids</taxon>
        <taxon>fabids</taxon>
        <taxon>Fagales</taxon>
        <taxon>Fagaceae</taxon>
        <taxon>Lithocarpus</taxon>
    </lineage>
</organism>
<proteinExistence type="predicted"/>
<sequence>MDEVRVEWSDLPKELLPTIGKSLDTRIDIVRFRSVCNSWRSSVPSSNSPRFPLKFPHPYTTSSSTAPTQTPAYLCESTIYRLQSLNPSTSSSNKAWLVKVEQDSNSGGKFRFFSPISNRRIAIRYPNTTLNLLEFRVIELAKAYTLRLRDRVGVVRIGPTNEIVEQLPGDSSIRCVTKVVMFPNSPWTNVNDSAVFVIFGAGRLGFAKSGAESVTVVDDNGFEYDDIIVYKGQFYVIDTLGNVSWIDNSSLKLVPFLPPLCGLGRQKHLVESCGALYVVDRYFNKERRRVEHTNRYVRDCDGSKVVDFKVYKLDEEWGRWELEKSLGDRAFVLGNDCCLSISAEEFTGYKRNCIYFNDQNENHVFNLEDSSFGDLQDIHPSWLLSNLL</sequence>
<accession>A0AAW2BYX3</accession>
<dbReference type="Proteomes" id="UP001459277">
    <property type="component" value="Unassembled WGS sequence"/>
</dbReference>
<dbReference type="PANTHER" id="PTHR47123:SF28">
    <property type="entry name" value="F-BOX DOMAIN-CONTAINING PROTEIN"/>
    <property type="match status" value="1"/>
</dbReference>
<dbReference type="Gene3D" id="1.20.1280.50">
    <property type="match status" value="1"/>
</dbReference>
<gene>
    <name evidence="2" type="ORF">SO802_025044</name>
</gene>
<dbReference type="AlphaFoldDB" id="A0AAW2BYX3"/>
<keyword evidence="3" id="KW-1185">Reference proteome</keyword>
<comment type="caution">
    <text evidence="2">The sequence shown here is derived from an EMBL/GenBank/DDBJ whole genome shotgun (WGS) entry which is preliminary data.</text>
</comment>
<evidence type="ECO:0000313" key="3">
    <source>
        <dbReference type="Proteomes" id="UP001459277"/>
    </source>
</evidence>
<evidence type="ECO:0000313" key="2">
    <source>
        <dbReference type="EMBL" id="KAK9990059.1"/>
    </source>
</evidence>
<protein>
    <recommendedName>
        <fullName evidence="1">F-box domain-containing protein</fullName>
    </recommendedName>
</protein>
<feature type="domain" description="F-box" evidence="1">
    <location>
        <begin position="11"/>
        <end position="53"/>
    </location>
</feature>
<evidence type="ECO:0000259" key="1">
    <source>
        <dbReference type="SMART" id="SM00256"/>
    </source>
</evidence>
<dbReference type="PANTHER" id="PTHR47123">
    <property type="entry name" value="F-BOX PROTEIN SKIP23"/>
    <property type="match status" value="1"/>
</dbReference>
<dbReference type="Pfam" id="PF03478">
    <property type="entry name" value="Beta-prop_KIB1-4"/>
    <property type="match status" value="1"/>
</dbReference>
<name>A0AAW2BYX3_9ROSI</name>
<dbReference type="InterPro" id="IPR005174">
    <property type="entry name" value="KIB1-4_b-propeller"/>
</dbReference>
<dbReference type="EMBL" id="JAZDWU010000009">
    <property type="protein sequence ID" value="KAK9990059.1"/>
    <property type="molecule type" value="Genomic_DNA"/>
</dbReference>
<dbReference type="SMART" id="SM00256">
    <property type="entry name" value="FBOX"/>
    <property type="match status" value="1"/>
</dbReference>
<reference evidence="2 3" key="1">
    <citation type="submission" date="2024-01" db="EMBL/GenBank/DDBJ databases">
        <title>A telomere-to-telomere, gap-free genome of sweet tea (Lithocarpus litseifolius).</title>
        <authorList>
            <person name="Zhou J."/>
        </authorList>
    </citation>
    <scope>NUCLEOTIDE SEQUENCE [LARGE SCALE GENOMIC DNA]</scope>
    <source>
        <strain evidence="2">Zhou-2022a</strain>
        <tissue evidence="2">Leaf</tissue>
    </source>
</reference>